<evidence type="ECO:0000313" key="3">
    <source>
        <dbReference type="Proteomes" id="UP000029733"/>
    </source>
</evidence>
<reference evidence="2 3" key="1">
    <citation type="journal article" date="2014" name="Genome Announc.">
        <title>Draft genome sequences of eight enterohepatic helicobacter species isolated from both laboratory and wild rodents.</title>
        <authorList>
            <person name="Sheh A."/>
            <person name="Shen Z."/>
            <person name="Fox J.G."/>
        </authorList>
    </citation>
    <scope>NUCLEOTIDE SEQUENCE [LARGE SCALE GENOMIC DNA]</scope>
    <source>
        <strain evidence="2 3">MIT 09-6949</strain>
    </source>
</reference>
<dbReference type="Proteomes" id="UP000029733">
    <property type="component" value="Unassembled WGS sequence"/>
</dbReference>
<proteinExistence type="predicted"/>
<accession>A0A4U8TB13</accession>
<protein>
    <submittedName>
        <fullName evidence="2">Thiamine-phosphate pyrophosphorylase</fullName>
    </submittedName>
</protein>
<evidence type="ECO:0000313" key="2">
    <source>
        <dbReference type="EMBL" id="TLD96923.1"/>
    </source>
</evidence>
<dbReference type="OrthoDB" id="9812206at2"/>
<comment type="caution">
    <text evidence="2">The sequence shown here is derived from an EMBL/GenBank/DDBJ whole genome shotgun (WGS) entry which is preliminary data.</text>
</comment>
<dbReference type="InterPro" id="IPR041397">
    <property type="entry name" value="ThiD2"/>
</dbReference>
<keyword evidence="3" id="KW-1185">Reference proteome</keyword>
<dbReference type="EMBL" id="JRPR02000002">
    <property type="protein sequence ID" value="TLD96923.1"/>
    <property type="molecule type" value="Genomic_DNA"/>
</dbReference>
<dbReference type="AlphaFoldDB" id="A0A4U8TB13"/>
<dbReference type="Pfam" id="PF17792">
    <property type="entry name" value="ThiD2"/>
    <property type="match status" value="1"/>
</dbReference>
<feature type="domain" description="ThiD2" evidence="1">
    <location>
        <begin position="7"/>
        <end position="125"/>
    </location>
</feature>
<sequence>MQDEIGRVIDANLNRLREGIRVIEDTLRYLHNDTSLALDCKNLRHQLKFPAQTQLLQYRNTRTDVAKKSTQSELERQHLSALVLANFKRAQESARVLEEYTKLATDFGDTAVFKNARYTLYELEKMYFEKYGEMGGGEAIKNKC</sequence>
<gene>
    <name evidence="2" type="ORF">LS71_004855</name>
</gene>
<dbReference type="RefSeq" id="WP_052057963.1">
    <property type="nucleotide sequence ID" value="NZ_JRPR02000002.1"/>
</dbReference>
<organism evidence="2 3">
    <name type="scientific">Helicobacter jaachi</name>
    <dbReference type="NCBI Taxonomy" id="1677920"/>
    <lineage>
        <taxon>Bacteria</taxon>
        <taxon>Pseudomonadati</taxon>
        <taxon>Campylobacterota</taxon>
        <taxon>Epsilonproteobacteria</taxon>
        <taxon>Campylobacterales</taxon>
        <taxon>Helicobacteraceae</taxon>
        <taxon>Helicobacter</taxon>
    </lineage>
</organism>
<evidence type="ECO:0000259" key="1">
    <source>
        <dbReference type="Pfam" id="PF17792"/>
    </source>
</evidence>
<name>A0A4U8TB13_9HELI</name>